<dbReference type="InterPro" id="IPR004715">
    <property type="entry name" value="PTS_IIA_fruc"/>
</dbReference>
<dbReference type="RefSeq" id="WP_212905270.1">
    <property type="nucleotide sequence ID" value="NZ_BOPZ01000045.1"/>
</dbReference>
<dbReference type="SUPFAM" id="SSF55804">
    <property type="entry name" value="Phoshotransferase/anion transport protein"/>
    <property type="match status" value="1"/>
</dbReference>
<dbReference type="GO" id="GO:0016020">
    <property type="term" value="C:membrane"/>
    <property type="evidence" value="ECO:0007669"/>
    <property type="project" value="InterPro"/>
</dbReference>
<evidence type="ECO:0000313" key="8">
    <source>
        <dbReference type="Proteomes" id="UP000679179"/>
    </source>
</evidence>
<dbReference type="CDD" id="cd00211">
    <property type="entry name" value="PTS_IIA_fru"/>
    <property type="match status" value="1"/>
</dbReference>
<sequence>MFEEIFKLENIMLDLSCDKKVDILKAIAQLAFEKGVADSSEQILKGLLDREALVSTSVGKNVAIPHCKSTDIKKAGLFVIRLQNLVYWEGEDNDTVKFVFSILVSDQSNNLHLKLLSKLAKNLLHDDFLESLNSASTEEELFSTINAILTGE</sequence>
<dbReference type="PANTHER" id="PTHR47738:SF1">
    <property type="entry name" value="NITROGEN REGULATORY PROTEIN"/>
    <property type="match status" value="1"/>
</dbReference>
<dbReference type="Proteomes" id="UP000679179">
    <property type="component" value="Unassembled WGS sequence"/>
</dbReference>
<dbReference type="InterPro" id="IPR002178">
    <property type="entry name" value="PTS_EIIA_type-2_dom"/>
</dbReference>
<evidence type="ECO:0000256" key="4">
    <source>
        <dbReference type="ARBA" id="ARBA00022679"/>
    </source>
</evidence>
<evidence type="ECO:0000256" key="2">
    <source>
        <dbReference type="ARBA" id="ARBA00022553"/>
    </source>
</evidence>
<dbReference type="EMBL" id="BOPZ01000045">
    <property type="protein sequence ID" value="GIM30604.1"/>
    <property type="molecule type" value="Genomic_DNA"/>
</dbReference>
<keyword evidence="1" id="KW-0813">Transport</keyword>
<protein>
    <submittedName>
        <fullName evidence="7">PTS mannose transporter subunit IIAB</fullName>
    </submittedName>
</protein>
<organism evidence="7 8">
    <name type="scientific">Clostridium polyendosporum</name>
    <dbReference type="NCBI Taxonomy" id="69208"/>
    <lineage>
        <taxon>Bacteria</taxon>
        <taxon>Bacillati</taxon>
        <taxon>Bacillota</taxon>
        <taxon>Clostridia</taxon>
        <taxon>Eubacteriales</taxon>
        <taxon>Clostridiaceae</taxon>
        <taxon>Clostridium</taxon>
    </lineage>
</organism>
<dbReference type="PANTHER" id="PTHR47738">
    <property type="entry name" value="PTS SYSTEM FRUCTOSE-LIKE EIIA COMPONENT-RELATED"/>
    <property type="match status" value="1"/>
</dbReference>
<dbReference type="InterPro" id="IPR051541">
    <property type="entry name" value="PTS_SugarTrans_NitroReg"/>
</dbReference>
<dbReference type="GO" id="GO:0008982">
    <property type="term" value="F:protein-N(PI)-phosphohistidine-sugar phosphotransferase activity"/>
    <property type="evidence" value="ECO:0007669"/>
    <property type="project" value="InterPro"/>
</dbReference>
<reference evidence="7" key="1">
    <citation type="submission" date="2021-03" db="EMBL/GenBank/DDBJ databases">
        <title>Taxonomic study of Clostridium polyendosporum from meadow-gley soil under rice.</title>
        <authorList>
            <person name="Kobayashi H."/>
            <person name="Tanizawa Y."/>
            <person name="Yagura M."/>
        </authorList>
    </citation>
    <scope>NUCLEOTIDE SEQUENCE</scope>
    <source>
        <strain evidence="7">JCM 30710</strain>
    </source>
</reference>
<keyword evidence="8" id="KW-1185">Reference proteome</keyword>
<evidence type="ECO:0000313" key="7">
    <source>
        <dbReference type="EMBL" id="GIM30604.1"/>
    </source>
</evidence>
<accession>A0A919S348</accession>
<evidence type="ECO:0000256" key="3">
    <source>
        <dbReference type="ARBA" id="ARBA00022597"/>
    </source>
</evidence>
<evidence type="ECO:0000259" key="6">
    <source>
        <dbReference type="PROSITE" id="PS51094"/>
    </source>
</evidence>
<dbReference type="InterPro" id="IPR016152">
    <property type="entry name" value="PTrfase/Anion_transptr"/>
</dbReference>
<dbReference type="AlphaFoldDB" id="A0A919S348"/>
<gene>
    <name evidence="7" type="ORF">CPJCM30710_32700</name>
</gene>
<dbReference type="GO" id="GO:0009401">
    <property type="term" value="P:phosphoenolpyruvate-dependent sugar phosphotransferase system"/>
    <property type="evidence" value="ECO:0007669"/>
    <property type="project" value="UniProtKB-KW"/>
</dbReference>
<proteinExistence type="predicted"/>
<dbReference type="Pfam" id="PF00359">
    <property type="entry name" value="PTS_EIIA_2"/>
    <property type="match status" value="1"/>
</dbReference>
<comment type="caution">
    <text evidence="7">The sequence shown here is derived from an EMBL/GenBank/DDBJ whole genome shotgun (WGS) entry which is preliminary data.</text>
</comment>
<keyword evidence="2" id="KW-0597">Phosphoprotein</keyword>
<evidence type="ECO:0000256" key="5">
    <source>
        <dbReference type="ARBA" id="ARBA00022683"/>
    </source>
</evidence>
<feature type="domain" description="PTS EIIA type-2" evidence="6">
    <location>
        <begin position="4"/>
        <end position="148"/>
    </location>
</feature>
<dbReference type="GO" id="GO:0030295">
    <property type="term" value="F:protein kinase activator activity"/>
    <property type="evidence" value="ECO:0007669"/>
    <property type="project" value="TreeGrafter"/>
</dbReference>
<keyword evidence="3" id="KW-0762">Sugar transport</keyword>
<keyword evidence="5" id="KW-0598">Phosphotransferase system</keyword>
<name>A0A919S348_9CLOT</name>
<dbReference type="PROSITE" id="PS51094">
    <property type="entry name" value="PTS_EIIA_TYPE_2"/>
    <property type="match status" value="1"/>
</dbReference>
<dbReference type="Gene3D" id="3.40.930.10">
    <property type="entry name" value="Mannitol-specific EII, Chain A"/>
    <property type="match status" value="1"/>
</dbReference>
<dbReference type="NCBIfam" id="TIGR00848">
    <property type="entry name" value="fruA"/>
    <property type="match status" value="1"/>
</dbReference>
<evidence type="ECO:0000256" key="1">
    <source>
        <dbReference type="ARBA" id="ARBA00022448"/>
    </source>
</evidence>
<keyword evidence="4" id="KW-0808">Transferase</keyword>